<dbReference type="Pfam" id="PF00672">
    <property type="entry name" value="HAMP"/>
    <property type="match status" value="1"/>
</dbReference>
<dbReference type="CDD" id="cd11386">
    <property type="entry name" value="MCP_signal"/>
    <property type="match status" value="1"/>
</dbReference>
<keyword evidence="5 7" id="KW-0807">Transducer</keyword>
<comment type="similarity">
    <text evidence="6">Belongs to the methyl-accepting chemotaxis (MCP) protein family.</text>
</comment>
<dbReference type="Gene3D" id="1.10.287.950">
    <property type="entry name" value="Methyl-accepting chemotaxis protein"/>
    <property type="match status" value="1"/>
</dbReference>
<evidence type="ECO:0000313" key="11">
    <source>
        <dbReference type="EMBL" id="SMB26833.1"/>
    </source>
</evidence>
<sequence length="695" mass="74703">MARSPSPVAVLMNRFIEMFFMSRLFYPAAVLMNRFRYPAKFTLINAFVALAIGLLLGFLVTNLRGTIDLSRKELAAIELLQPLAHQLQLTQQHRGLSAGVLNGNAAMQDKLTAKQAEVEAAVAAVSQTEARLRPVLGLGDEWMSIRQEWERLRTDGMRLSSSENFAAHGALIGHALRYQATVADAGVLTGDPDIDTFYLIDSLVRRLPEMLERLGQTRAKGTGTLARKEMSEQDRIEFAVHVSMLRRALDNLDSNCAKIGKAAPHLADRLAAFKNELSQATSEIIALVNDDILTERFSTTPEAYSDKATAAIDLGYVQLFDTLMPALEAQIQVRIDRLQVQLAWFVAIAASVMLCLFWLLSGLYYAIVSAVRSLSAATGAMAAGDMTVRVRLDSRDELVEVADSVNQMGASLNALLLKVQEAATQVTQASTALAGSSRAVARGSREQSDAAMSMAAAIEEMTAGINTIAKHAGTAENSSIESGEISVESARIVEDTVGEMQQIATTVRQSAQIIEELGHDTEHISIIVGAIREIADQTNLLALNAAIEAARAGEQGRGFAVVADEVRKLAERTSQQTGEIVSMITAIQAGTENAVASMKAGVERVDDGVAMSQQAGASITRVREGSGQVVMLVNEISVALREQSIASTEMAKNVEHIAQMSESNSAAVDSVAQTASALEKMAAELQDDVGRFRLG</sequence>
<dbReference type="Proteomes" id="UP000242886">
    <property type="component" value="Chromosome SDENCHOL"/>
</dbReference>
<dbReference type="PROSITE" id="PS50111">
    <property type="entry name" value="CHEMOTAXIS_TRANSDUC_2"/>
    <property type="match status" value="1"/>
</dbReference>
<dbReference type="Pfam" id="PF00015">
    <property type="entry name" value="MCPsignal"/>
    <property type="match status" value="1"/>
</dbReference>
<dbReference type="GO" id="GO:0006935">
    <property type="term" value="P:chemotaxis"/>
    <property type="evidence" value="ECO:0007669"/>
    <property type="project" value="UniProtKB-ARBA"/>
</dbReference>
<feature type="domain" description="HAMP" evidence="10">
    <location>
        <begin position="365"/>
        <end position="417"/>
    </location>
</feature>
<organism evidence="11 12">
    <name type="scientific">Sterolibacterium denitrificans</name>
    <dbReference type="NCBI Taxonomy" id="157592"/>
    <lineage>
        <taxon>Bacteria</taxon>
        <taxon>Pseudomonadati</taxon>
        <taxon>Pseudomonadota</taxon>
        <taxon>Betaproteobacteria</taxon>
        <taxon>Nitrosomonadales</taxon>
        <taxon>Sterolibacteriaceae</taxon>
        <taxon>Sterolibacterium</taxon>
    </lineage>
</organism>
<evidence type="ECO:0000256" key="1">
    <source>
        <dbReference type="ARBA" id="ARBA00004141"/>
    </source>
</evidence>
<dbReference type="EMBL" id="LT837803">
    <property type="protein sequence ID" value="SMB26833.1"/>
    <property type="molecule type" value="Genomic_DNA"/>
</dbReference>
<comment type="subcellular location">
    <subcellularLocation>
        <location evidence="1">Membrane</location>
        <topology evidence="1">Multi-pass membrane protein</topology>
    </subcellularLocation>
</comment>
<dbReference type="CDD" id="cd06225">
    <property type="entry name" value="HAMP"/>
    <property type="match status" value="1"/>
</dbReference>
<keyword evidence="2 8" id="KW-0812">Transmembrane</keyword>
<evidence type="ECO:0000313" key="12">
    <source>
        <dbReference type="Proteomes" id="UP000242886"/>
    </source>
</evidence>
<evidence type="ECO:0000256" key="8">
    <source>
        <dbReference type="SAM" id="Phobius"/>
    </source>
</evidence>
<dbReference type="PROSITE" id="PS50885">
    <property type="entry name" value="HAMP"/>
    <property type="match status" value="1"/>
</dbReference>
<dbReference type="InterPro" id="IPR003660">
    <property type="entry name" value="HAMP_dom"/>
</dbReference>
<dbReference type="SMART" id="SM00304">
    <property type="entry name" value="HAMP"/>
    <property type="match status" value="1"/>
</dbReference>
<dbReference type="GO" id="GO:0007165">
    <property type="term" value="P:signal transduction"/>
    <property type="evidence" value="ECO:0007669"/>
    <property type="project" value="UniProtKB-KW"/>
</dbReference>
<evidence type="ECO:0000259" key="9">
    <source>
        <dbReference type="PROSITE" id="PS50111"/>
    </source>
</evidence>
<protein>
    <submittedName>
        <fullName evidence="11">Histidine kinase, HAMP region:Bacterial chemotaxis sensory transducer</fullName>
    </submittedName>
</protein>
<proteinExistence type="inferred from homology"/>
<evidence type="ECO:0000256" key="7">
    <source>
        <dbReference type="PROSITE-ProRule" id="PRU00284"/>
    </source>
</evidence>
<evidence type="ECO:0000256" key="4">
    <source>
        <dbReference type="ARBA" id="ARBA00023136"/>
    </source>
</evidence>
<feature type="transmembrane region" description="Helical" evidence="8">
    <location>
        <begin position="43"/>
        <end position="63"/>
    </location>
</feature>
<evidence type="ECO:0000256" key="2">
    <source>
        <dbReference type="ARBA" id="ARBA00022692"/>
    </source>
</evidence>
<keyword evidence="11" id="KW-0418">Kinase</keyword>
<dbReference type="GO" id="GO:0016020">
    <property type="term" value="C:membrane"/>
    <property type="evidence" value="ECO:0007669"/>
    <property type="project" value="UniProtKB-SubCell"/>
</dbReference>
<keyword evidence="11" id="KW-0808">Transferase</keyword>
<evidence type="ECO:0000256" key="3">
    <source>
        <dbReference type="ARBA" id="ARBA00022989"/>
    </source>
</evidence>
<dbReference type="SMART" id="SM00283">
    <property type="entry name" value="MA"/>
    <property type="match status" value="1"/>
</dbReference>
<dbReference type="InterPro" id="IPR004089">
    <property type="entry name" value="MCPsignal_dom"/>
</dbReference>
<name>A0A7Z7HRI7_9PROT</name>
<gene>
    <name evidence="11" type="ORF">SDENCHOL_20229</name>
</gene>
<dbReference type="PANTHER" id="PTHR32089">
    <property type="entry name" value="METHYL-ACCEPTING CHEMOTAXIS PROTEIN MCPB"/>
    <property type="match status" value="1"/>
</dbReference>
<reference evidence="11" key="1">
    <citation type="submission" date="2017-03" db="EMBL/GenBank/DDBJ databases">
        <authorList>
            <consortium name="AG Boll"/>
        </authorList>
    </citation>
    <scope>NUCLEOTIDE SEQUENCE [LARGE SCALE GENOMIC DNA]</scope>
    <source>
        <strain evidence="11">Chol</strain>
    </source>
</reference>
<accession>A0A7Z7HRI7</accession>
<dbReference type="SUPFAM" id="SSF58104">
    <property type="entry name" value="Methyl-accepting chemotaxis protein (MCP) signaling domain"/>
    <property type="match status" value="1"/>
</dbReference>
<feature type="transmembrane region" description="Helical" evidence="8">
    <location>
        <begin position="342"/>
        <end position="367"/>
    </location>
</feature>
<evidence type="ECO:0000256" key="5">
    <source>
        <dbReference type="ARBA" id="ARBA00023224"/>
    </source>
</evidence>
<evidence type="ECO:0000256" key="6">
    <source>
        <dbReference type="ARBA" id="ARBA00029447"/>
    </source>
</evidence>
<feature type="transmembrane region" description="Helical" evidence="8">
    <location>
        <begin position="12"/>
        <end position="31"/>
    </location>
</feature>
<dbReference type="AlphaFoldDB" id="A0A7Z7HRI7"/>
<evidence type="ECO:0000259" key="10">
    <source>
        <dbReference type="PROSITE" id="PS50885"/>
    </source>
</evidence>
<feature type="domain" description="Methyl-accepting transducer" evidence="9">
    <location>
        <begin position="422"/>
        <end position="658"/>
    </location>
</feature>
<keyword evidence="4 8" id="KW-0472">Membrane</keyword>
<dbReference type="FunFam" id="1.10.287.950:FF:000001">
    <property type="entry name" value="Methyl-accepting chemotaxis sensory transducer"/>
    <property type="match status" value="1"/>
</dbReference>
<keyword evidence="3 8" id="KW-1133">Transmembrane helix</keyword>
<keyword evidence="12" id="KW-1185">Reference proteome</keyword>
<dbReference type="PANTHER" id="PTHR32089:SF119">
    <property type="entry name" value="METHYL-ACCEPTING CHEMOTAXIS PROTEIN CTPL"/>
    <property type="match status" value="1"/>
</dbReference>
<dbReference type="GO" id="GO:0016301">
    <property type="term" value="F:kinase activity"/>
    <property type="evidence" value="ECO:0007669"/>
    <property type="project" value="UniProtKB-KW"/>
</dbReference>